<dbReference type="GO" id="GO:0003677">
    <property type="term" value="F:DNA binding"/>
    <property type="evidence" value="ECO:0007669"/>
    <property type="project" value="UniProtKB-KW"/>
</dbReference>
<gene>
    <name evidence="8" type="ORF">FO442_02830</name>
</gene>
<comment type="similarity">
    <text evidence="1">Belongs to the sigma-70 factor family. ECF subfamily.</text>
</comment>
<evidence type="ECO:0000256" key="4">
    <source>
        <dbReference type="ARBA" id="ARBA00023125"/>
    </source>
</evidence>
<evidence type="ECO:0000256" key="3">
    <source>
        <dbReference type="ARBA" id="ARBA00023082"/>
    </source>
</evidence>
<dbReference type="InterPro" id="IPR007627">
    <property type="entry name" value="RNA_pol_sigma70_r2"/>
</dbReference>
<evidence type="ECO:0000256" key="2">
    <source>
        <dbReference type="ARBA" id="ARBA00023015"/>
    </source>
</evidence>
<dbReference type="Gene3D" id="1.10.1740.10">
    <property type="match status" value="1"/>
</dbReference>
<evidence type="ECO:0000256" key="1">
    <source>
        <dbReference type="ARBA" id="ARBA00010641"/>
    </source>
</evidence>
<dbReference type="InterPro" id="IPR036388">
    <property type="entry name" value="WH-like_DNA-bd_sf"/>
</dbReference>
<evidence type="ECO:0000256" key="5">
    <source>
        <dbReference type="ARBA" id="ARBA00023163"/>
    </source>
</evidence>
<keyword evidence="3" id="KW-0731">Sigma factor</keyword>
<dbReference type="SUPFAM" id="SSF88659">
    <property type="entry name" value="Sigma3 and sigma4 domains of RNA polymerase sigma factors"/>
    <property type="match status" value="1"/>
</dbReference>
<comment type="caution">
    <text evidence="8">The sequence shown here is derived from an EMBL/GenBank/DDBJ whole genome shotgun (WGS) entry which is preliminary data.</text>
</comment>
<name>A0A556N7F2_9FLAO</name>
<dbReference type="EMBL" id="VLPL01000001">
    <property type="protein sequence ID" value="TSJ48085.1"/>
    <property type="molecule type" value="Genomic_DNA"/>
</dbReference>
<dbReference type="InterPro" id="IPR014284">
    <property type="entry name" value="RNA_pol_sigma-70_dom"/>
</dbReference>
<dbReference type="InterPro" id="IPR013324">
    <property type="entry name" value="RNA_pol_sigma_r3/r4-like"/>
</dbReference>
<keyword evidence="5" id="KW-0804">Transcription</keyword>
<dbReference type="InterPro" id="IPR039425">
    <property type="entry name" value="RNA_pol_sigma-70-like"/>
</dbReference>
<dbReference type="Proteomes" id="UP000316008">
    <property type="component" value="Unassembled WGS sequence"/>
</dbReference>
<reference evidence="8 9" key="1">
    <citation type="submission" date="2019-07" db="EMBL/GenBank/DDBJ databases">
        <authorList>
            <person name="Huq M.A."/>
        </authorList>
    </citation>
    <scope>NUCLEOTIDE SEQUENCE [LARGE SCALE GENOMIC DNA]</scope>
    <source>
        <strain evidence="8 9">MAH-3</strain>
    </source>
</reference>
<dbReference type="SUPFAM" id="SSF88946">
    <property type="entry name" value="Sigma2 domain of RNA polymerase sigma factors"/>
    <property type="match status" value="1"/>
</dbReference>
<dbReference type="GO" id="GO:0016987">
    <property type="term" value="F:sigma factor activity"/>
    <property type="evidence" value="ECO:0007669"/>
    <property type="project" value="UniProtKB-KW"/>
</dbReference>
<dbReference type="GO" id="GO:0006352">
    <property type="term" value="P:DNA-templated transcription initiation"/>
    <property type="evidence" value="ECO:0007669"/>
    <property type="project" value="InterPro"/>
</dbReference>
<evidence type="ECO:0000313" key="9">
    <source>
        <dbReference type="Proteomes" id="UP000316008"/>
    </source>
</evidence>
<sequence>MRMIKKEYDQMTDEQLVIAMAGGDQRAFDKLYGRYSSALLSYFIRMLWRDREKSEDFVHDFFTKLIHRPELFDTTRSFKTWMYSVANNMCKNEYKKQEIRKNTTNGLDHTYAVSDVNKNTENQVHHALFKEAYNYQVTQLEDKHREVFEMRHFDGLSIKEIAEALEISEGTIKSRLFYATKYLAQGLKEYQPEHTKLP</sequence>
<dbReference type="AlphaFoldDB" id="A0A556N7F2"/>
<proteinExistence type="inferred from homology"/>
<keyword evidence="2" id="KW-0805">Transcription regulation</keyword>
<feature type="domain" description="RNA polymerase sigma factor 70 region 4 type 2" evidence="7">
    <location>
        <begin position="138"/>
        <end position="178"/>
    </location>
</feature>
<keyword evidence="4" id="KW-0238">DNA-binding</keyword>
<dbReference type="PANTHER" id="PTHR43133">
    <property type="entry name" value="RNA POLYMERASE ECF-TYPE SIGMA FACTO"/>
    <property type="match status" value="1"/>
</dbReference>
<dbReference type="Pfam" id="PF04542">
    <property type="entry name" value="Sigma70_r2"/>
    <property type="match status" value="1"/>
</dbReference>
<dbReference type="Pfam" id="PF08281">
    <property type="entry name" value="Sigma70_r4_2"/>
    <property type="match status" value="1"/>
</dbReference>
<evidence type="ECO:0000313" key="8">
    <source>
        <dbReference type="EMBL" id="TSJ48085.1"/>
    </source>
</evidence>
<dbReference type="CDD" id="cd06171">
    <property type="entry name" value="Sigma70_r4"/>
    <property type="match status" value="1"/>
</dbReference>
<accession>A0A556N7F2</accession>
<dbReference type="OrthoDB" id="9795666at2"/>
<organism evidence="8 9">
    <name type="scientific">Fluviicola chungangensis</name>
    <dbReference type="NCBI Taxonomy" id="2597671"/>
    <lineage>
        <taxon>Bacteria</taxon>
        <taxon>Pseudomonadati</taxon>
        <taxon>Bacteroidota</taxon>
        <taxon>Flavobacteriia</taxon>
        <taxon>Flavobacteriales</taxon>
        <taxon>Crocinitomicaceae</taxon>
        <taxon>Fluviicola</taxon>
    </lineage>
</organism>
<dbReference type="PANTHER" id="PTHR43133:SF8">
    <property type="entry name" value="RNA POLYMERASE SIGMA FACTOR HI_1459-RELATED"/>
    <property type="match status" value="1"/>
</dbReference>
<evidence type="ECO:0000259" key="7">
    <source>
        <dbReference type="Pfam" id="PF08281"/>
    </source>
</evidence>
<dbReference type="InterPro" id="IPR013249">
    <property type="entry name" value="RNA_pol_sigma70_r4_t2"/>
</dbReference>
<dbReference type="Gene3D" id="1.10.10.10">
    <property type="entry name" value="Winged helix-like DNA-binding domain superfamily/Winged helix DNA-binding domain"/>
    <property type="match status" value="1"/>
</dbReference>
<feature type="domain" description="RNA polymerase sigma-70 region 2" evidence="6">
    <location>
        <begin position="31"/>
        <end position="97"/>
    </location>
</feature>
<protein>
    <submittedName>
        <fullName evidence="8">RNA polymerase sigma factor</fullName>
    </submittedName>
</protein>
<keyword evidence="9" id="KW-1185">Reference proteome</keyword>
<dbReference type="InterPro" id="IPR013325">
    <property type="entry name" value="RNA_pol_sigma_r2"/>
</dbReference>
<dbReference type="NCBIfam" id="TIGR02937">
    <property type="entry name" value="sigma70-ECF"/>
    <property type="match status" value="1"/>
</dbReference>
<evidence type="ECO:0000259" key="6">
    <source>
        <dbReference type="Pfam" id="PF04542"/>
    </source>
</evidence>